<dbReference type="Gene3D" id="3.40.50.1820">
    <property type="entry name" value="alpha/beta hydrolase"/>
    <property type="match status" value="1"/>
</dbReference>
<keyword evidence="3" id="KW-1185">Reference proteome</keyword>
<evidence type="ECO:0000313" key="3">
    <source>
        <dbReference type="Proteomes" id="UP000460318"/>
    </source>
</evidence>
<gene>
    <name evidence="2" type="ORF">GRF59_26100</name>
</gene>
<dbReference type="AlphaFoldDB" id="A0A7X3IN86"/>
<dbReference type="Pfam" id="PF12146">
    <property type="entry name" value="Hydrolase_4"/>
    <property type="match status" value="1"/>
</dbReference>
<dbReference type="InterPro" id="IPR022742">
    <property type="entry name" value="Hydrolase_4"/>
</dbReference>
<dbReference type="PANTHER" id="PTHR43265:SF1">
    <property type="entry name" value="ESTERASE ESTD"/>
    <property type="match status" value="1"/>
</dbReference>
<dbReference type="EMBL" id="WUBI01000006">
    <property type="protein sequence ID" value="MWV47073.1"/>
    <property type="molecule type" value="Genomic_DNA"/>
</dbReference>
<organism evidence="2 3">
    <name type="scientific">Paenibacillus dendrobii</name>
    <dbReference type="NCBI Taxonomy" id="2691084"/>
    <lineage>
        <taxon>Bacteria</taxon>
        <taxon>Bacillati</taxon>
        <taxon>Bacillota</taxon>
        <taxon>Bacilli</taxon>
        <taxon>Bacillales</taxon>
        <taxon>Paenibacillaceae</taxon>
        <taxon>Paenibacillus</taxon>
    </lineage>
</organism>
<evidence type="ECO:0000259" key="1">
    <source>
        <dbReference type="Pfam" id="PF12146"/>
    </source>
</evidence>
<evidence type="ECO:0000313" key="2">
    <source>
        <dbReference type="EMBL" id="MWV47073.1"/>
    </source>
</evidence>
<protein>
    <submittedName>
        <fullName evidence="2">Alpha/beta fold hydrolase</fullName>
    </submittedName>
</protein>
<dbReference type="PANTHER" id="PTHR43265">
    <property type="entry name" value="ESTERASE ESTD"/>
    <property type="match status" value="1"/>
</dbReference>
<dbReference type="RefSeq" id="WP_160500671.1">
    <property type="nucleotide sequence ID" value="NZ_WUBI01000006.1"/>
</dbReference>
<dbReference type="InterPro" id="IPR053145">
    <property type="entry name" value="AB_hydrolase_Est10"/>
</dbReference>
<dbReference type="Proteomes" id="UP000460318">
    <property type="component" value="Unassembled WGS sequence"/>
</dbReference>
<dbReference type="InterPro" id="IPR029058">
    <property type="entry name" value="AB_hydrolase_fold"/>
</dbReference>
<dbReference type="SUPFAM" id="SSF53474">
    <property type="entry name" value="alpha/beta-Hydrolases"/>
    <property type="match status" value="1"/>
</dbReference>
<reference evidence="2 3" key="1">
    <citation type="submission" date="2019-12" db="EMBL/GenBank/DDBJ databases">
        <title>Paenibacillus sp. nov., an endophytic bacterium isolated from the stem of Dendrobium.</title>
        <authorList>
            <person name="Zhao R."/>
        </authorList>
    </citation>
    <scope>NUCLEOTIDE SEQUENCE [LARGE SCALE GENOMIC DNA]</scope>
    <source>
        <strain evidence="2 3">HJL G12</strain>
    </source>
</reference>
<proteinExistence type="predicted"/>
<sequence>MERQIMIRHGQEELTASLHYPVQAEGKNGRCGERAPLVVICHGFVGSRVGVDRLFVKTARELAGEGYMVLRFDYAGCGESSGHYGKEGLESMIAQTRTVLDYALDCGNVDPSQVTLIGHSLGGAVAILTAVRDRRVKNLILWSAVGYPLNDILKITGREVYDHAVKTGSSDYLGFDFTPAFFDSLGTYQPFQEAIKFNGNVLVVHGTSDDTIPVDYAFLYQKVFWMRSEGRCDKEIIFQGNHTYSSGSHCGQLIHRTKDWLNEQKTLQQDWQHWMI</sequence>
<dbReference type="GO" id="GO:0052689">
    <property type="term" value="F:carboxylic ester hydrolase activity"/>
    <property type="evidence" value="ECO:0007669"/>
    <property type="project" value="TreeGrafter"/>
</dbReference>
<comment type="caution">
    <text evidence="2">The sequence shown here is derived from an EMBL/GenBank/DDBJ whole genome shotgun (WGS) entry which is preliminary data.</text>
</comment>
<keyword evidence="2" id="KW-0378">Hydrolase</keyword>
<accession>A0A7X3IN86</accession>
<name>A0A7X3IN86_9BACL</name>
<feature type="domain" description="Serine aminopeptidase S33" evidence="1">
    <location>
        <begin position="36"/>
        <end position="145"/>
    </location>
</feature>